<accession>A0A839UZP6</accession>
<dbReference type="Gene3D" id="3.40.50.12370">
    <property type="match status" value="1"/>
</dbReference>
<reference evidence="2 3" key="1">
    <citation type="submission" date="2020-08" db="EMBL/GenBank/DDBJ databases">
        <title>Genomic Encyclopedia of Type Strains, Phase III (KMG-III): the genomes of soil and plant-associated and newly described type strains.</title>
        <authorList>
            <person name="Whitman W."/>
        </authorList>
    </citation>
    <scope>NUCLEOTIDE SEQUENCE [LARGE SCALE GENOMIC DNA]</scope>
    <source>
        <strain evidence="2 3">CECT 7282</strain>
    </source>
</reference>
<gene>
    <name evidence="2" type="ORF">FHR94_000211</name>
</gene>
<organism evidence="2 3">
    <name type="scientific">Halomonas cerina</name>
    <dbReference type="NCBI Taxonomy" id="447424"/>
    <lineage>
        <taxon>Bacteria</taxon>
        <taxon>Pseudomonadati</taxon>
        <taxon>Pseudomonadota</taxon>
        <taxon>Gammaproteobacteria</taxon>
        <taxon>Oceanospirillales</taxon>
        <taxon>Halomonadaceae</taxon>
        <taxon>Halomonas</taxon>
    </lineage>
</organism>
<dbReference type="InterPro" id="IPR006016">
    <property type="entry name" value="UspA"/>
</dbReference>
<protein>
    <submittedName>
        <fullName evidence="2">Nucleotide-binding universal stress UspA family protein</fullName>
    </submittedName>
</protein>
<dbReference type="CDD" id="cd00293">
    <property type="entry name" value="USP-like"/>
    <property type="match status" value="1"/>
</dbReference>
<dbReference type="AlphaFoldDB" id="A0A839UZP6"/>
<dbReference type="RefSeq" id="WP_183323653.1">
    <property type="nucleotide sequence ID" value="NZ_JACHXP010000001.1"/>
</dbReference>
<dbReference type="Proteomes" id="UP000547614">
    <property type="component" value="Unassembled WGS sequence"/>
</dbReference>
<evidence type="ECO:0000313" key="3">
    <source>
        <dbReference type="Proteomes" id="UP000547614"/>
    </source>
</evidence>
<name>A0A839UZP6_9GAMM</name>
<keyword evidence="3" id="KW-1185">Reference proteome</keyword>
<dbReference type="EMBL" id="JACHXP010000001">
    <property type="protein sequence ID" value="MBB3188993.1"/>
    <property type="molecule type" value="Genomic_DNA"/>
</dbReference>
<comment type="caution">
    <text evidence="2">The sequence shown here is derived from an EMBL/GenBank/DDBJ whole genome shotgun (WGS) entry which is preliminary data.</text>
</comment>
<evidence type="ECO:0000313" key="2">
    <source>
        <dbReference type="EMBL" id="MBB3188993.1"/>
    </source>
</evidence>
<sequence>MTMNGDARRHPVERDAAGTAEEAPVVRVLALLDASRHSLAALTAAVDLAVSRHADLVALFVEDQDLLGSTGFPFAREIGACSGQARRLSRSDLEASLAHQARRVTEALEAAVIGREVHHELRVSRGRVVSEALSLAGPGDLLVLGKAGLSGHWGARLGSTSRALIVEAPCTVIIWDERLPLARGPLRVLDAPEQAGDDRLSIPEALSTLFDTVEVLNTQDARELERRLARADKGGLLLHRPQLARLLGQDAELLTRLPLPVIVVP</sequence>
<dbReference type="Pfam" id="PF00582">
    <property type="entry name" value="Usp"/>
    <property type="match status" value="1"/>
</dbReference>
<proteinExistence type="predicted"/>
<evidence type="ECO:0000259" key="1">
    <source>
        <dbReference type="Pfam" id="PF00582"/>
    </source>
</evidence>
<dbReference type="SUPFAM" id="SSF52402">
    <property type="entry name" value="Adenine nucleotide alpha hydrolases-like"/>
    <property type="match status" value="1"/>
</dbReference>
<feature type="domain" description="UspA" evidence="1">
    <location>
        <begin position="27"/>
        <end position="174"/>
    </location>
</feature>